<dbReference type="AlphaFoldDB" id="C5BBV7"/>
<name>C5BBV7_EDWI9</name>
<dbReference type="PATRIC" id="fig|634503.3.peg.3045"/>
<dbReference type="Proteomes" id="UP000001485">
    <property type="component" value="Chromosome"/>
</dbReference>
<reference evidence="1 2" key="2">
    <citation type="journal article" date="2012" name="J. Bacteriol.">
        <title>Genome Sequence of Edwardsiella ictaluri 93-146, a Strain Associated with a Natural Channel Catfish Outbreak of Enteric Septicemia of Catfish.</title>
        <authorList>
            <person name="Williams M.L."/>
            <person name="Gillaspy A.F."/>
            <person name="Dyer D.W."/>
            <person name="Thune R.L."/>
            <person name="Waldbieser G.C."/>
            <person name="Schuster S.C."/>
            <person name="Gipson J."/>
            <person name="Zaitshik J."/>
            <person name="Landry C."/>
            <person name="Banes M.M."/>
            <person name="Lawrence M.L."/>
        </authorList>
    </citation>
    <scope>NUCLEOTIDE SEQUENCE [LARGE SCALE GENOMIC DNA]</scope>
    <source>
        <strain evidence="1 2">93-146</strain>
    </source>
</reference>
<dbReference type="KEGG" id="eic:NT01EI_3427"/>
<protein>
    <submittedName>
        <fullName evidence="1">Uncharacterized protein</fullName>
    </submittedName>
</protein>
<proteinExistence type="predicted"/>
<evidence type="ECO:0000313" key="2">
    <source>
        <dbReference type="Proteomes" id="UP000001485"/>
    </source>
</evidence>
<dbReference type="HOGENOM" id="CLU_1852020_0_0_6"/>
<dbReference type="GeneID" id="69540275"/>
<accession>C5BBV7</accession>
<evidence type="ECO:0000313" key="1">
    <source>
        <dbReference type="EMBL" id="ACR70564.1"/>
    </source>
</evidence>
<dbReference type="OrthoDB" id="6413077at2"/>
<gene>
    <name evidence="1" type="ordered locus">NT01EI_3427</name>
</gene>
<dbReference type="RefSeq" id="WP_015872637.1">
    <property type="nucleotide sequence ID" value="NC_012779.2"/>
</dbReference>
<sequence>MSKSQAAILVERIKDALKGNKLQTSEINVHLVEDSSFGPVKIVMFLWSVADNDINADIIAQEVLFHLKDDDIYVSFHKTRRRDGERLLTVTQPLEPNNPKYSYGNLRGFTSLWLIQATGAEKLKQARDGQGNDGRIVRR</sequence>
<reference evidence="2" key="1">
    <citation type="submission" date="2009-03" db="EMBL/GenBank/DDBJ databases">
        <title>Complete genome sequence of Edwardsiella ictaluri 93-146.</title>
        <authorList>
            <person name="Williams M.L."/>
            <person name="Gillaspy A.F."/>
            <person name="Dyer D.W."/>
            <person name="Thune R.L."/>
            <person name="Waldbieser G.C."/>
            <person name="Schuster S.C."/>
            <person name="Gipson J."/>
            <person name="Zaitshik J."/>
            <person name="Landry C."/>
            <person name="Lawrence M.L."/>
        </authorList>
    </citation>
    <scope>NUCLEOTIDE SEQUENCE [LARGE SCALE GENOMIC DNA]</scope>
    <source>
        <strain evidence="2">93-146</strain>
    </source>
</reference>
<organism evidence="1 2">
    <name type="scientific">Edwardsiella ictaluri (strain 93-146)</name>
    <dbReference type="NCBI Taxonomy" id="634503"/>
    <lineage>
        <taxon>Bacteria</taxon>
        <taxon>Pseudomonadati</taxon>
        <taxon>Pseudomonadota</taxon>
        <taxon>Gammaproteobacteria</taxon>
        <taxon>Enterobacterales</taxon>
        <taxon>Hafniaceae</taxon>
        <taxon>Edwardsiella</taxon>
    </lineage>
</organism>
<dbReference type="EMBL" id="CP001600">
    <property type="protein sequence ID" value="ACR70564.1"/>
    <property type="molecule type" value="Genomic_DNA"/>
</dbReference>